<keyword evidence="2" id="KW-1185">Reference proteome</keyword>
<name>A0A8S4MLL4_BRALA</name>
<dbReference type="AlphaFoldDB" id="A0A8S4MLL4"/>
<dbReference type="EMBL" id="CAKMNS010000054">
    <property type="protein sequence ID" value="CAH1275954.1"/>
    <property type="molecule type" value="Genomic_DNA"/>
</dbReference>
<protein>
    <submittedName>
        <fullName evidence="1">Hypp9377 protein</fullName>
    </submittedName>
</protein>
<evidence type="ECO:0000313" key="2">
    <source>
        <dbReference type="Proteomes" id="UP000838412"/>
    </source>
</evidence>
<proteinExistence type="predicted"/>
<dbReference type="Proteomes" id="UP000838412">
    <property type="component" value="Unassembled WGS sequence"/>
</dbReference>
<gene>
    <name evidence="1" type="primary">Hypp9377</name>
    <name evidence="1" type="ORF">BLAG_LOCUS25772</name>
</gene>
<comment type="caution">
    <text evidence="1">The sequence shown here is derived from an EMBL/GenBank/DDBJ whole genome shotgun (WGS) entry which is preliminary data.</text>
</comment>
<evidence type="ECO:0000313" key="1">
    <source>
        <dbReference type="EMBL" id="CAH1275954.1"/>
    </source>
</evidence>
<organism evidence="1 2">
    <name type="scientific">Branchiostoma lanceolatum</name>
    <name type="common">Common lancelet</name>
    <name type="synonym">Amphioxus lanceolatum</name>
    <dbReference type="NCBI Taxonomy" id="7740"/>
    <lineage>
        <taxon>Eukaryota</taxon>
        <taxon>Metazoa</taxon>
        <taxon>Chordata</taxon>
        <taxon>Cephalochordata</taxon>
        <taxon>Leptocardii</taxon>
        <taxon>Amphioxiformes</taxon>
        <taxon>Branchiostomatidae</taxon>
        <taxon>Branchiostoma</taxon>
    </lineage>
</organism>
<accession>A0A8S4MLL4</accession>
<sequence length="121" mass="13211">MLSNSRRTSRTSLAAAPLFMSLSVSSWMTGRSSCQLAWDGGDGGRVYGLICVDIAPLSKTFSITCLRVIWLPRPSKVETAIGEFTRPCHRAARLVSGVMLPPQALSFFERRLQCSKAAFGN</sequence>
<reference evidence="1" key="1">
    <citation type="submission" date="2022-01" db="EMBL/GenBank/DDBJ databases">
        <authorList>
            <person name="Braso-Vives M."/>
        </authorList>
    </citation>
    <scope>NUCLEOTIDE SEQUENCE</scope>
</reference>